<dbReference type="SUPFAM" id="SSF53098">
    <property type="entry name" value="Ribonuclease H-like"/>
    <property type="match status" value="1"/>
</dbReference>
<reference evidence="3" key="1">
    <citation type="submission" date="2023-08" db="EMBL/GenBank/DDBJ databases">
        <authorList>
            <person name="Chen Y."/>
            <person name="Shah S."/>
            <person name="Dougan E. K."/>
            <person name="Thang M."/>
            <person name="Chan C."/>
        </authorList>
    </citation>
    <scope>NUCLEOTIDE SEQUENCE</scope>
</reference>
<proteinExistence type="predicted"/>
<dbReference type="GO" id="GO:0003676">
    <property type="term" value="F:nucleic acid binding"/>
    <property type="evidence" value="ECO:0007669"/>
    <property type="project" value="InterPro"/>
</dbReference>
<evidence type="ECO:0000313" key="4">
    <source>
        <dbReference type="Proteomes" id="UP001178507"/>
    </source>
</evidence>
<keyword evidence="4" id="KW-1185">Reference proteome</keyword>
<dbReference type="GO" id="GO:0015074">
    <property type="term" value="P:DNA integration"/>
    <property type="evidence" value="ECO:0007669"/>
    <property type="project" value="InterPro"/>
</dbReference>
<gene>
    <name evidence="3" type="ORF">EVOR1521_LOCUS6598</name>
</gene>
<evidence type="ECO:0000259" key="2">
    <source>
        <dbReference type="PROSITE" id="PS50994"/>
    </source>
</evidence>
<sequence length="1559" mass="178239">MVRRGRLTRWTSEEWEQWYHSDQPWWGWATTNYPRSNGSGWDRGSDFDDRDRGGGTDKITVPDFNAEDDRDGVKARGYLRKIEAWRRVTKIKTYKQALMLYNHLSGRAWRDAEELEMGRLDGEDGVEYFTQWIRERYLDKEVVKVGKHMTDFFKNLKKAQNQDVKDFNREFDRQTGRLKEVGCALPDVCLAWWYVDKLRLDNATELNLLSSTGNNYSLDKLLQDAGDPRPRDQPQRRNQQAYVTEDHGDDDDCIEDELEGSDESAKGDETEDEVTEEAYVTYQNAKAKYKAIVNARGITMKAKTDERIKAAKARSYCSACKKRGHWHRDPECPLNKGKNNAGDRKEPHQAQYCHVAYMAGIYKTDTLYGITDCACTRTVAGRDWVKKMIKYAEQYGVPHFIMKQDEVFKFGGPDTFPSRRALVVWLEIKERPFALRISEVECPLPLLLSRGALAMLGMRYDLEGHKADFGNLGAAGLELGMTETGHPTVPVTGRRLPPLELAIRWMYNTSPWKMRKAELIKELEQRGVYIDPAWTVPELRATVLENRELVAKMAMGLSRFNLEELTKMCVDLKIALPTKQTKGELTKLLRTAYSGHANEEIDFGRHKGTLYKDVPMEYQKWAIKETEAKKVKALEVDIEEVAVIPVPDTKVDTKVMVDMKVTTKAANQDKNKKMATTSTTARKRETATDSDDSWMRMETQSDPEALEKIMQLENEVKRRQYWQRRKCLMQEARIAREIQKLGVDAAAKTYGENGAGDDKDYQEGMDRDLDNNGGFDQDEELDIGKCHGKRVKKATRKMLTSWVRKSWQAFALLTSALATPLLAEAQATLVEPILDIKNVFCRPEVNEEQPYVLEIFSGKARITQAFAAKGKVVMEPRDICNGHDIRSPETRRAILDDINEFKPKLVAGGRHFIMENPEHSAIWEVNRIKNVKKDLRLHESNLDMCGYGLQAVTDGRALKKPTKLLVSHYGMAEDLGRRCNRQHDHGQTAGTNTAASACYTWEFARAVVRATEKVEKMLHSAYVADVEIGMNDEEGDEELVADHEWQGAAGITLPKTVPKQMAAALRRVHQNLGHPSNTDLARHLRLSGATDAAVKGAEQLRCQTCLCTKRPGPQRPVKLVLPMDFNDEVAVDIFYLYDKDQMKHTVLSAMDMASGYHVCRTITSRLSKDLAETVRQMWLEWAGSPKRMVCDQERGFQKDYVDRMEQQQIHVKYIAGQAHWQLGSLERQQGWLRSMWDKVVEHEGIDYTEVDWTLAQLVHAKNSLRRRDGYSPSQWVFGVEPRMEHGLRDGGHDGQGQPDTVGGAWSRKTALQRAARKAFYESQANETMKRAALGRPRVRRHEYQTGDIVYIYRVMKTAGGAGRVRQGAGQWIGPGTVIGSEGESIWVSRGGRCLLCAKEHLRPAESEELGTLFQAQSMQRDLKRLMERIEDDDVEDEEIFKEVPAVLEKTEALWTTQKRTPKTMAKQQDKEIAWKDIPENEKPLYLQAEQKQWQEHLLYGAVRVLSVDESRRVKKEVDPSRILTARFAYRDKNAAKEESRPERTTEAKSQALYSRAPRP</sequence>
<feature type="compositionally biased region" description="Basic and acidic residues" evidence="1">
    <location>
        <begin position="1532"/>
        <end position="1546"/>
    </location>
</feature>
<accession>A0AA36I0D7</accession>
<dbReference type="EMBL" id="CAUJNA010000499">
    <property type="protein sequence ID" value="CAJ1377917.1"/>
    <property type="molecule type" value="Genomic_DNA"/>
</dbReference>
<feature type="compositionally biased region" description="Basic and acidic residues" evidence="1">
    <location>
        <begin position="43"/>
        <end position="55"/>
    </location>
</feature>
<evidence type="ECO:0000256" key="1">
    <source>
        <dbReference type="SAM" id="MobiDB-lite"/>
    </source>
</evidence>
<dbReference type="InterPro" id="IPR001584">
    <property type="entry name" value="Integrase_cat-core"/>
</dbReference>
<comment type="caution">
    <text evidence="3">The sequence shown here is derived from an EMBL/GenBank/DDBJ whole genome shotgun (WGS) entry which is preliminary data.</text>
</comment>
<evidence type="ECO:0000313" key="3">
    <source>
        <dbReference type="EMBL" id="CAJ1377917.1"/>
    </source>
</evidence>
<dbReference type="InterPro" id="IPR012337">
    <property type="entry name" value="RNaseH-like_sf"/>
</dbReference>
<dbReference type="InterPro" id="IPR036397">
    <property type="entry name" value="RNaseH_sf"/>
</dbReference>
<feature type="region of interest" description="Disordered" evidence="1">
    <location>
        <begin position="1532"/>
        <end position="1559"/>
    </location>
</feature>
<organism evidence="3 4">
    <name type="scientific">Effrenium voratum</name>
    <dbReference type="NCBI Taxonomy" id="2562239"/>
    <lineage>
        <taxon>Eukaryota</taxon>
        <taxon>Sar</taxon>
        <taxon>Alveolata</taxon>
        <taxon>Dinophyceae</taxon>
        <taxon>Suessiales</taxon>
        <taxon>Symbiodiniaceae</taxon>
        <taxon>Effrenium</taxon>
    </lineage>
</organism>
<feature type="region of interest" description="Disordered" evidence="1">
    <location>
        <begin position="668"/>
        <end position="693"/>
    </location>
</feature>
<feature type="domain" description="Integrase catalytic" evidence="2">
    <location>
        <begin position="1118"/>
        <end position="1280"/>
    </location>
</feature>
<feature type="compositionally biased region" description="Acidic residues" evidence="1">
    <location>
        <begin position="247"/>
        <end position="262"/>
    </location>
</feature>
<dbReference type="Gene3D" id="3.30.420.10">
    <property type="entry name" value="Ribonuclease H-like superfamily/Ribonuclease H"/>
    <property type="match status" value="1"/>
</dbReference>
<protein>
    <recommendedName>
        <fullName evidence="2">Integrase catalytic domain-containing protein</fullName>
    </recommendedName>
</protein>
<dbReference type="Proteomes" id="UP001178507">
    <property type="component" value="Unassembled WGS sequence"/>
</dbReference>
<name>A0AA36I0D7_9DINO</name>
<feature type="compositionally biased region" description="Basic and acidic residues" evidence="1">
    <location>
        <begin position="226"/>
        <end position="235"/>
    </location>
</feature>
<feature type="region of interest" description="Disordered" evidence="1">
    <location>
        <begin position="39"/>
        <end position="59"/>
    </location>
</feature>
<dbReference type="PROSITE" id="PS50994">
    <property type="entry name" value="INTEGRASE"/>
    <property type="match status" value="1"/>
</dbReference>
<feature type="region of interest" description="Disordered" evidence="1">
    <location>
        <begin position="219"/>
        <end position="275"/>
    </location>
</feature>